<dbReference type="CDD" id="cd12797">
    <property type="entry name" value="M23_peptidase"/>
    <property type="match status" value="1"/>
</dbReference>
<evidence type="ECO:0000313" key="8">
    <source>
        <dbReference type="EMBL" id="NKT76629.1"/>
    </source>
</evidence>
<dbReference type="EMBL" id="WVDC01000005">
    <property type="protein sequence ID" value="NKW42219.1"/>
    <property type="molecule type" value="Genomic_DNA"/>
</dbReference>
<dbReference type="SUPFAM" id="SSF51261">
    <property type="entry name" value="Duplicated hybrid motif"/>
    <property type="match status" value="1"/>
</dbReference>
<keyword evidence="1" id="KW-0732">Signal</keyword>
<dbReference type="Proteomes" id="UP000706122">
    <property type="component" value="Unassembled WGS sequence"/>
</dbReference>
<evidence type="ECO:0000313" key="6">
    <source>
        <dbReference type="EMBL" id="NKS26855.1"/>
    </source>
</evidence>
<evidence type="ECO:0000313" key="11">
    <source>
        <dbReference type="Proteomes" id="UP000193518"/>
    </source>
</evidence>
<name>A0A9Q2UJ02_RHOHA</name>
<dbReference type="RefSeq" id="WP_022595687.1">
    <property type="nucleotide sequence ID" value="NZ_AP024187.1"/>
</dbReference>
<evidence type="ECO:0000313" key="4">
    <source>
        <dbReference type="EMBL" id="MBM4626448.1"/>
    </source>
</evidence>
<feature type="signal peptide" evidence="1">
    <location>
        <begin position="1"/>
        <end position="34"/>
    </location>
</feature>
<comment type="caution">
    <text evidence="10">The sequence shown here is derived from an EMBL/GenBank/DDBJ whole genome shotgun (WGS) entry which is preliminary data.</text>
</comment>
<dbReference type="Proteomes" id="UP000603463">
    <property type="component" value="Unassembled WGS sequence"/>
</dbReference>
<evidence type="ECO:0000313" key="9">
    <source>
        <dbReference type="EMBL" id="NKW42219.1"/>
    </source>
</evidence>
<dbReference type="AlphaFoldDB" id="A0A9Q2UJ02"/>
<dbReference type="Gene3D" id="2.70.70.10">
    <property type="entry name" value="Glucose Permease (Domain IIA)"/>
    <property type="match status" value="1"/>
</dbReference>
<dbReference type="Proteomes" id="UP000738270">
    <property type="component" value="Unassembled WGS sequence"/>
</dbReference>
<dbReference type="PANTHER" id="PTHR21666">
    <property type="entry name" value="PEPTIDASE-RELATED"/>
    <property type="match status" value="1"/>
</dbReference>
<dbReference type="Proteomes" id="UP000808906">
    <property type="component" value="Unassembled WGS sequence"/>
</dbReference>
<reference evidence="3" key="2">
    <citation type="submission" date="2019-11" db="EMBL/GenBank/DDBJ databases">
        <title>Spread of Macrolides and rifampicin resistant Rhodococcus equi in clinical isolates in the USA.</title>
        <authorList>
            <person name="Alvarez-Narvaez S."/>
            <person name="Huber L."/>
            <person name="Cohen N.D."/>
            <person name="Slovis N."/>
            <person name="Greiter M."/>
            <person name="Giguere S."/>
            <person name="Hart K."/>
        </authorList>
    </citation>
    <scope>NUCLEOTIDE SEQUENCE</scope>
    <source>
        <strain evidence="3">Lh_17</strain>
        <strain evidence="4">Lh_38</strain>
        <strain evidence="5">Lh_5</strain>
    </source>
</reference>
<dbReference type="EMBL" id="WUXD01000001">
    <property type="protein sequence ID" value="MBM4626448.1"/>
    <property type="molecule type" value="Genomic_DNA"/>
</dbReference>
<dbReference type="Pfam" id="PF01551">
    <property type="entry name" value="Peptidase_M23"/>
    <property type="match status" value="1"/>
</dbReference>
<evidence type="ECO:0000313" key="3">
    <source>
        <dbReference type="EMBL" id="MBM4564626.1"/>
    </source>
</evidence>
<dbReference type="InterPro" id="IPR050570">
    <property type="entry name" value="Cell_wall_metabolism_enzyme"/>
</dbReference>
<sequence>MAGSKWRLGVRRMVAGVVAAAGLTAGVAVMSAPAASAQPALPPLPSSSEITGLIDQATSLVGTVSGAIQSIQNLDFGSSSGLPLGSLGLGGVGRPASGPISQRFGGGHMGIDIAAPMRSPILAAADGVVIDSGPASGFGLWIRIRHNDGTVTTYGHNDVNFVKVGQRVSVGQQIGLVGSRGQSTGPHLHFEVDLPGWIKIDPIPWLAARGVIMF</sequence>
<evidence type="ECO:0000259" key="2">
    <source>
        <dbReference type="Pfam" id="PF01551"/>
    </source>
</evidence>
<reference evidence="10 11" key="1">
    <citation type="journal article" date="2016" name="Genome Biol. Evol.">
        <title>Pangenome and Phylogenomic Analysis of the Pathogenic Actinobacterium Rhodococcus equi.</title>
        <authorList>
            <person name="Anastasi E."/>
            <person name="MacArthur I."/>
            <person name="Scortti M."/>
            <person name="Alvarez S."/>
            <person name="Giguere S."/>
            <person name="Vazquez-Boland J.A."/>
        </authorList>
    </citation>
    <scope>NUCLEOTIDE SEQUENCE [LARGE SCALE GENOMIC DNA]</scope>
    <source>
        <strain evidence="10 11">PAM1271</strain>
    </source>
</reference>
<dbReference type="Proteomes" id="UP000605618">
    <property type="component" value="Unassembled WGS sequence"/>
</dbReference>
<dbReference type="EMBL" id="WUYC01000011">
    <property type="protein sequence ID" value="MBM4717144.1"/>
    <property type="molecule type" value="Genomic_DNA"/>
</dbReference>
<dbReference type="GeneID" id="57577820"/>
<dbReference type="Proteomes" id="UP000193518">
    <property type="component" value="Unassembled WGS sequence"/>
</dbReference>
<organism evidence="10 11">
    <name type="scientific">Rhodococcus hoagii</name>
    <name type="common">Corynebacterium equii</name>
    <dbReference type="NCBI Taxonomy" id="43767"/>
    <lineage>
        <taxon>Bacteria</taxon>
        <taxon>Bacillati</taxon>
        <taxon>Actinomycetota</taxon>
        <taxon>Actinomycetes</taxon>
        <taxon>Mycobacteriales</taxon>
        <taxon>Nocardiaceae</taxon>
        <taxon>Prescottella</taxon>
    </lineage>
</organism>
<dbReference type="EMBL" id="WUYZ01000002">
    <property type="protein sequence ID" value="NKS26855.1"/>
    <property type="molecule type" value="Genomic_DNA"/>
</dbReference>
<dbReference type="EMBL" id="WUXR01000001">
    <property type="protein sequence ID" value="MBM4564626.1"/>
    <property type="molecule type" value="Genomic_DNA"/>
</dbReference>
<dbReference type="GO" id="GO:0004222">
    <property type="term" value="F:metalloendopeptidase activity"/>
    <property type="evidence" value="ECO:0007669"/>
    <property type="project" value="TreeGrafter"/>
</dbReference>
<evidence type="ECO:0000313" key="7">
    <source>
        <dbReference type="EMBL" id="NKS28473.1"/>
    </source>
</evidence>
<protein>
    <submittedName>
        <fullName evidence="10">Metallopeptidase</fullName>
    </submittedName>
    <submittedName>
        <fullName evidence="3">Peptidoglycan DD-metalloendopeptidase family protein</fullName>
    </submittedName>
</protein>
<dbReference type="EMBL" id="LWIC01000004">
    <property type="protein sequence ID" value="ORM27303.1"/>
    <property type="molecule type" value="Genomic_DNA"/>
</dbReference>
<gene>
    <name evidence="10" type="ORF">A5N68_12645</name>
    <name evidence="3" type="ORF">GS441_03930</name>
    <name evidence="4" type="ORF">GS453_06090</name>
    <name evidence="6" type="ORF">GS505_13700</name>
    <name evidence="7" type="ORF">GS505_22360</name>
    <name evidence="5" type="ORF">GS551_23735</name>
    <name evidence="8" type="ORF">GS882_00060</name>
    <name evidence="9" type="ORF">GS947_11485</name>
</gene>
<reference evidence="6" key="3">
    <citation type="journal article" date="2020" name="Environ. Microbiol.">
        <title>The novel and transferable erm(51) gene confers Macrolides, Lincosamides, and Streptogramins B (MLSB) resistance to clonal Rhodococcus equi in the environment.</title>
        <authorList>
            <person name="Huber L."/>
            <person name="Giguere S."/>
            <person name="Slovis N.M."/>
            <person name="Alvarez-Narvaez S."/>
            <person name="Hart K.A."/>
            <person name="Greiter M."/>
            <person name="Morris E.R.A."/>
            <person name="Cohen N.D."/>
        </authorList>
    </citation>
    <scope>NUCLEOTIDE SEQUENCE</scope>
    <source>
        <strain evidence="8">Lh_116_1</strain>
        <strain evidence="6">Lh_141_1</strain>
        <strain evidence="9">Lh_16_1</strain>
    </source>
</reference>
<evidence type="ECO:0000313" key="5">
    <source>
        <dbReference type="EMBL" id="MBM4717144.1"/>
    </source>
</evidence>
<accession>A0A9Q2UJ02</accession>
<dbReference type="EMBL" id="WVBC01000001">
    <property type="protein sequence ID" value="NKT76629.1"/>
    <property type="molecule type" value="Genomic_DNA"/>
</dbReference>
<dbReference type="Proteomes" id="UP000608063">
    <property type="component" value="Unassembled WGS sequence"/>
</dbReference>
<feature type="chain" id="PRO_5044465428" evidence="1">
    <location>
        <begin position="35"/>
        <end position="214"/>
    </location>
</feature>
<evidence type="ECO:0000256" key="1">
    <source>
        <dbReference type="SAM" id="SignalP"/>
    </source>
</evidence>
<dbReference type="InterPro" id="IPR016047">
    <property type="entry name" value="M23ase_b-sheet_dom"/>
</dbReference>
<dbReference type="PANTHER" id="PTHR21666:SF270">
    <property type="entry name" value="MUREIN HYDROLASE ACTIVATOR ENVC"/>
    <property type="match status" value="1"/>
</dbReference>
<evidence type="ECO:0000313" key="10">
    <source>
        <dbReference type="EMBL" id="ORM27303.1"/>
    </source>
</evidence>
<dbReference type="InterPro" id="IPR011055">
    <property type="entry name" value="Dup_hybrid_motif"/>
</dbReference>
<dbReference type="EMBL" id="WUYZ01000020">
    <property type="protein sequence ID" value="NKS28473.1"/>
    <property type="molecule type" value="Genomic_DNA"/>
</dbReference>
<proteinExistence type="predicted"/>
<feature type="domain" description="M23ase beta-sheet core" evidence="2">
    <location>
        <begin position="107"/>
        <end position="193"/>
    </location>
</feature>